<keyword evidence="5" id="KW-0735">Signal-anchor</keyword>
<comment type="similarity">
    <text evidence="2">Belongs to the LytR/CpsA/Psr (LCP) family.</text>
</comment>
<dbReference type="PANTHER" id="PTHR33392:SF8">
    <property type="entry name" value="REGULATORY PROTEIN MSRR"/>
    <property type="match status" value="1"/>
</dbReference>
<evidence type="ECO:0000256" key="10">
    <source>
        <dbReference type="ARBA" id="ARBA00037178"/>
    </source>
</evidence>
<evidence type="ECO:0000313" key="14">
    <source>
        <dbReference type="Proteomes" id="UP000008456"/>
    </source>
</evidence>
<comment type="subcellular location">
    <subcellularLocation>
        <location evidence="1">Cell membrane</location>
        <topology evidence="1">Single-pass type II membrane protein</topology>
    </subcellularLocation>
</comment>
<evidence type="ECO:0000259" key="12">
    <source>
        <dbReference type="Pfam" id="PF03816"/>
    </source>
</evidence>
<evidence type="ECO:0000256" key="8">
    <source>
        <dbReference type="ARBA" id="ARBA00023136"/>
    </source>
</evidence>
<keyword evidence="7" id="KW-0805">Transcription regulation</keyword>
<keyword evidence="6" id="KW-1133">Transmembrane helix</keyword>
<evidence type="ECO:0000256" key="11">
    <source>
        <dbReference type="ARBA" id="ARBA00040752"/>
    </source>
</evidence>
<dbReference type="STRING" id="940190.MPTP_1087"/>
<evidence type="ECO:0000256" key="2">
    <source>
        <dbReference type="ARBA" id="ARBA00006068"/>
    </source>
</evidence>
<reference evidence="13 14" key="1">
    <citation type="journal article" date="2011" name="J. Bacteriol.">
        <title>Complete genome sequence of Melissococcus plutonius ATCC 35311.</title>
        <authorList>
            <person name="Okumura K."/>
            <person name="Arai R."/>
            <person name="Okura M."/>
            <person name="Kirikae T."/>
            <person name="Takamatsu D."/>
            <person name="Osaki M."/>
            <person name="Miyoshi-Akiyama T."/>
        </authorList>
    </citation>
    <scope>NUCLEOTIDE SEQUENCE [LARGE SCALE GENOMIC DNA]</scope>
    <source>
        <strain evidence="14">ATCC 35311 / CIP 104052 / LMG 20360 / NCIMB 702443</strain>
    </source>
</reference>
<protein>
    <recommendedName>
        <fullName evidence="11">Regulatory protein MsrR</fullName>
    </recommendedName>
</protein>
<dbReference type="InterPro" id="IPR004474">
    <property type="entry name" value="LytR_CpsA_psr"/>
</dbReference>
<evidence type="ECO:0000256" key="1">
    <source>
        <dbReference type="ARBA" id="ARBA00004401"/>
    </source>
</evidence>
<dbReference type="Gene3D" id="3.40.630.190">
    <property type="entry name" value="LCP protein"/>
    <property type="match status" value="1"/>
</dbReference>
<dbReference type="RefSeq" id="WP_013773979.1">
    <property type="nucleotide sequence ID" value="NC_015516.1"/>
</dbReference>
<dbReference type="HOGENOM" id="CLU_016455_1_0_9"/>
<evidence type="ECO:0000256" key="7">
    <source>
        <dbReference type="ARBA" id="ARBA00023015"/>
    </source>
</evidence>
<dbReference type="GO" id="GO:0005886">
    <property type="term" value="C:plasma membrane"/>
    <property type="evidence" value="ECO:0007669"/>
    <property type="project" value="UniProtKB-SubCell"/>
</dbReference>
<comment type="function">
    <text evidence="10">Involved in SarA attenuation. Affects resistance to oxacillin and teicoplanin, as well as the synthesis of virulence factors.</text>
</comment>
<keyword evidence="4" id="KW-0812">Transmembrane</keyword>
<organism evidence="13 14">
    <name type="scientific">Melissococcus plutonius (strain ATCC 35311 / DSM 29964 / CIP 104052 / LMG 20360 / NCIMB 702443)</name>
    <dbReference type="NCBI Taxonomy" id="940190"/>
    <lineage>
        <taxon>Bacteria</taxon>
        <taxon>Bacillati</taxon>
        <taxon>Bacillota</taxon>
        <taxon>Bacilli</taxon>
        <taxon>Lactobacillales</taxon>
        <taxon>Enterococcaceae</taxon>
        <taxon>Melissococcus</taxon>
    </lineage>
</organism>
<evidence type="ECO:0000256" key="5">
    <source>
        <dbReference type="ARBA" id="ARBA00022968"/>
    </source>
</evidence>
<dbReference type="Pfam" id="PF03816">
    <property type="entry name" value="LytR_cpsA_psr"/>
    <property type="match status" value="1"/>
</dbReference>
<evidence type="ECO:0000313" key="13">
    <source>
        <dbReference type="EMBL" id="BAK21541.1"/>
    </source>
</evidence>
<evidence type="ECO:0000256" key="9">
    <source>
        <dbReference type="ARBA" id="ARBA00023163"/>
    </source>
</evidence>
<sequence>MKKRTKITLCVGLFLFLCIATVGSYTVGKFIAGKKAADVHKKIAKVSDENKDFIGDKRIGEEITVMLVGNDKRDGEKEGRSDSLMVGYYNMKTKQPKLISIMRDSYVQIPGHGLDKINAAYAYGGASLTKKVLNNSFKLPVNYYVSLKFDDFVHIIDDCYPKGIKINAEKELDLDGVHIMPGKQIMHGNTLLQYARFRKDEEGDFGRIRRQQQVMTALTKQSKDLVSLVNLPKVLGEVLGIINTNLSSDVLVDVAKDFLLGKVKTTKCLSVPVKGSWNFNDNTPSGSVIEIDEGKNATAISDFLKKRMIPNEKNNS</sequence>
<dbReference type="EMBL" id="AP012200">
    <property type="protein sequence ID" value="BAK21541.1"/>
    <property type="molecule type" value="Genomic_DNA"/>
</dbReference>
<evidence type="ECO:0000256" key="3">
    <source>
        <dbReference type="ARBA" id="ARBA00022475"/>
    </source>
</evidence>
<dbReference type="Proteomes" id="UP000008456">
    <property type="component" value="Chromosome"/>
</dbReference>
<dbReference type="KEGG" id="mps:MPTP_1087"/>
<keyword evidence="14" id="KW-1185">Reference proteome</keyword>
<gene>
    <name evidence="13" type="ordered locus">MPTP_1087</name>
</gene>
<evidence type="ECO:0000256" key="6">
    <source>
        <dbReference type="ARBA" id="ARBA00022989"/>
    </source>
</evidence>
<dbReference type="AlphaFoldDB" id="F3YAL3"/>
<accession>F3YAL3</accession>
<keyword evidence="8" id="KW-0472">Membrane</keyword>
<keyword evidence="9" id="KW-0804">Transcription</keyword>
<dbReference type="InterPro" id="IPR050922">
    <property type="entry name" value="LytR/CpsA/Psr_CW_biosynth"/>
</dbReference>
<dbReference type="PANTHER" id="PTHR33392">
    <property type="entry name" value="POLYISOPRENYL-TEICHOIC ACID--PEPTIDOGLYCAN TEICHOIC ACID TRANSFERASE TAGU"/>
    <property type="match status" value="1"/>
</dbReference>
<reference key="2">
    <citation type="submission" date="2011-04" db="EMBL/GenBank/DDBJ databases">
        <title>Whole genome sequence of Melissococcus plutonius ATCC 35311.</title>
        <authorList>
            <person name="Okumura K."/>
            <person name="Arai R."/>
            <person name="Osaki M."/>
            <person name="Okura M."/>
            <person name="Kirikae T."/>
            <person name="Takamatsu D."/>
            <person name="Akiyama T."/>
        </authorList>
    </citation>
    <scope>NUCLEOTIDE SEQUENCE</scope>
    <source>
        <strain>ATCC 35311</strain>
    </source>
</reference>
<dbReference type="NCBIfam" id="TIGR00350">
    <property type="entry name" value="lytR_cpsA_psr"/>
    <property type="match status" value="1"/>
</dbReference>
<name>F3YAL3_MELPT</name>
<evidence type="ECO:0000256" key="4">
    <source>
        <dbReference type="ARBA" id="ARBA00022692"/>
    </source>
</evidence>
<feature type="domain" description="Cell envelope-related transcriptional attenuator" evidence="12">
    <location>
        <begin position="80"/>
        <end position="223"/>
    </location>
</feature>
<proteinExistence type="inferred from homology"/>
<keyword evidence="3" id="KW-1003">Cell membrane</keyword>